<evidence type="ECO:0000256" key="2">
    <source>
        <dbReference type="ARBA" id="ARBA00022692"/>
    </source>
</evidence>
<feature type="domain" description="Translocation and assembly module TamB C-terminal" evidence="6">
    <location>
        <begin position="838"/>
        <end position="1179"/>
    </location>
</feature>
<dbReference type="PANTHER" id="PTHR36985">
    <property type="entry name" value="TRANSLOCATION AND ASSEMBLY MODULE SUBUNIT TAMB"/>
    <property type="match status" value="1"/>
</dbReference>
<name>A0A842HUQ8_9BURK</name>
<keyword evidence="2 5" id="KW-0812">Transmembrane</keyword>
<sequence length="1184" mass="126722">MRRLRRFLFWLGPVLVMLIAILAGFVYWVVASQPGSRWALETGVGLAGGRVAQVDGTIWDGLRVGELQVDTPAVKIGLADVDLVVDWPALRDRRLHAQNISAGRLSLDVLESDEPQEDQPFSLPVLPVTLALDRISLGELNVSLNGEPVLARVKNLEASLALNEQDAQLVFRRVLLGQQDIDADVTGEFRLLALADPWPFSLVIETNAKSSVPDSLLCARRFLPGLPQSTETATETATVAVVQADDEAATELDAISTFCAVDLKATAEGSLDAASVKLAGSGQDMTLEAAAQLAPREPFPLRTAQLQLGLSDGASINADLGWESGVDVDRVKGQLNVHRLDLTGLADAGLPEALLSSSLVFDAALKDKSKVQAADLTWVVSEGSRWNGQPLQADVALAIRHTEPVAPDDPGFRADNLQLDVRLGPHQLKGSGRLGWSDTQMQLALGASRLADFWPGLPGGLSVEARLSGAMAAHNLTLKGQYDLNQPGGNTLGEAPVVLDAQIEGGYTARPDSPPAWSGRFTRLDIGHAGVKVDARSPVPLQVVPAAQAPAWLLEVGATQIELALPSRNSVVIDHARTQFSPGRWTTRGDIDRLTLSKRIIDEATAMLDAANPEGTADRGRVILDVDDRNDLVEITYGLNWGLSFEGALSGAAQVRRLGGDMIVPGDPPFPLGLRTLQADLRARPTGNGASRIDIDIDVDTVKMGRAEIQANSLLRTTPEGGFYVSPNDATTVNVKADVADLSWLSLFVGDATDIGGRLTADVQARSRPDGSWQTSGTVNGSDIRFVRIDDGVRLVEGTLQAHMEGDRFVLDSLEFPARRRAIPKEWRTEEWTRANPDAQGGKLTLTGYWDLSDQGGKVEVDLYRYPILQRSDRFAMVTGKIGVDAPSERLDINGEVTVDAGWVDLDMLSSVPTVDSDVVVVRAGQPPPKAAPMNIGMNISVDLGPRFYITGYGVDSGLVGQMRIIMNEGKLSAYGALRTRGGAIEAYGQRLQLRRGTITFQGDIASPVLNIEALRTGVAVEAGVRVSGTARRPRIDLISYPEVADVQKLSWLLLGRGPDDSGGDAALLFSVGTSFLGDGEPFYRKFGLDEVSMRSGELGSVGSILPAESVVRGLDSGTSDIERQFMVAAKHLASGFTVSLEQALSDTGTVGRVSYRLARGLSAQLSAGTVNGLALIYRYVARE</sequence>
<protein>
    <submittedName>
        <fullName evidence="7">Translocation/assembly module TamB domain-containing protein</fullName>
    </submittedName>
</protein>
<dbReference type="GO" id="GO:0005886">
    <property type="term" value="C:plasma membrane"/>
    <property type="evidence" value="ECO:0007669"/>
    <property type="project" value="InterPro"/>
</dbReference>
<evidence type="ECO:0000256" key="5">
    <source>
        <dbReference type="SAM" id="Phobius"/>
    </source>
</evidence>
<organism evidence="7 8">
    <name type="scientific">Pusillimonas minor</name>
    <dbReference type="NCBI Taxonomy" id="2697024"/>
    <lineage>
        <taxon>Bacteria</taxon>
        <taxon>Pseudomonadati</taxon>
        <taxon>Pseudomonadota</taxon>
        <taxon>Betaproteobacteria</taxon>
        <taxon>Burkholderiales</taxon>
        <taxon>Alcaligenaceae</taxon>
        <taxon>Pusillimonas</taxon>
    </lineage>
</organism>
<comment type="subcellular location">
    <subcellularLocation>
        <location evidence="1">Membrane</location>
        <topology evidence="1">Single-pass membrane protein</topology>
    </subcellularLocation>
</comment>
<dbReference type="AlphaFoldDB" id="A0A842HUQ8"/>
<evidence type="ECO:0000259" key="6">
    <source>
        <dbReference type="Pfam" id="PF04357"/>
    </source>
</evidence>
<keyword evidence="3 5" id="KW-1133">Transmembrane helix</keyword>
<comment type="caution">
    <text evidence="7">The sequence shown here is derived from an EMBL/GenBank/DDBJ whole genome shotgun (WGS) entry which is preliminary data.</text>
</comment>
<dbReference type="Proteomes" id="UP000545386">
    <property type="component" value="Unassembled WGS sequence"/>
</dbReference>
<evidence type="ECO:0000313" key="7">
    <source>
        <dbReference type="EMBL" id="MBC2770931.1"/>
    </source>
</evidence>
<dbReference type="PANTHER" id="PTHR36985:SF1">
    <property type="entry name" value="TRANSLOCATION AND ASSEMBLY MODULE SUBUNIT TAMB"/>
    <property type="match status" value="1"/>
</dbReference>
<reference evidence="7 8" key="1">
    <citation type="submission" date="2020-08" db="EMBL/GenBank/DDBJ databases">
        <title>Paraeoetvoesia sp. YC-7-48 draft genome sequence.</title>
        <authorList>
            <person name="Yao L."/>
        </authorList>
    </citation>
    <scope>NUCLEOTIDE SEQUENCE [LARGE SCALE GENOMIC DNA]</scope>
    <source>
        <strain evidence="8">YC-7-48</strain>
    </source>
</reference>
<evidence type="ECO:0000256" key="4">
    <source>
        <dbReference type="ARBA" id="ARBA00023136"/>
    </source>
</evidence>
<dbReference type="Pfam" id="PF04357">
    <property type="entry name" value="TamB"/>
    <property type="match status" value="1"/>
</dbReference>
<dbReference type="InterPro" id="IPR007452">
    <property type="entry name" value="TamB_C"/>
</dbReference>
<keyword evidence="4 5" id="KW-0472">Membrane</keyword>
<feature type="transmembrane region" description="Helical" evidence="5">
    <location>
        <begin position="7"/>
        <end position="30"/>
    </location>
</feature>
<dbReference type="EMBL" id="JACJUU010000015">
    <property type="protein sequence ID" value="MBC2770931.1"/>
    <property type="molecule type" value="Genomic_DNA"/>
</dbReference>
<evidence type="ECO:0000313" key="8">
    <source>
        <dbReference type="Proteomes" id="UP000545386"/>
    </source>
</evidence>
<keyword evidence="8" id="KW-1185">Reference proteome</keyword>
<dbReference type="GO" id="GO:0009306">
    <property type="term" value="P:protein secretion"/>
    <property type="evidence" value="ECO:0007669"/>
    <property type="project" value="InterPro"/>
</dbReference>
<gene>
    <name evidence="7" type="ORF">GTU67_13540</name>
</gene>
<dbReference type="RefSeq" id="WP_185780593.1">
    <property type="nucleotide sequence ID" value="NZ_JACJUU010000015.1"/>
</dbReference>
<evidence type="ECO:0000256" key="1">
    <source>
        <dbReference type="ARBA" id="ARBA00004167"/>
    </source>
</evidence>
<dbReference type="GO" id="GO:0097347">
    <property type="term" value="C:TAM protein secretion complex"/>
    <property type="evidence" value="ECO:0007669"/>
    <property type="project" value="TreeGrafter"/>
</dbReference>
<proteinExistence type="predicted"/>
<evidence type="ECO:0000256" key="3">
    <source>
        <dbReference type="ARBA" id="ARBA00022989"/>
    </source>
</evidence>
<accession>A0A842HUQ8</accession>